<proteinExistence type="inferred from homology"/>
<dbReference type="Gene3D" id="3.50.50.60">
    <property type="entry name" value="FAD/NAD(P)-binding domain"/>
    <property type="match status" value="1"/>
</dbReference>
<feature type="domain" description="FAD dependent oxidoreductase" evidence="2">
    <location>
        <begin position="7"/>
        <end position="367"/>
    </location>
</feature>
<evidence type="ECO:0000259" key="4">
    <source>
        <dbReference type="Pfam" id="PF08669"/>
    </source>
</evidence>
<accession>A0A6J7EAS1</accession>
<dbReference type="PANTHER" id="PTHR43757:SF2">
    <property type="entry name" value="AMINOMETHYLTRANSFERASE, MITOCHONDRIAL"/>
    <property type="match status" value="1"/>
</dbReference>
<dbReference type="SUPFAM" id="SSF101790">
    <property type="entry name" value="Aminomethyltransferase beta-barrel domain"/>
    <property type="match status" value="1"/>
</dbReference>
<protein>
    <submittedName>
        <fullName evidence="6">Unannotated protein</fullName>
    </submittedName>
</protein>
<dbReference type="InterPro" id="IPR029043">
    <property type="entry name" value="GcvT/YgfZ_C"/>
</dbReference>
<dbReference type="Pfam" id="PF08669">
    <property type="entry name" value="GCV_T_C"/>
    <property type="match status" value="1"/>
</dbReference>
<dbReference type="PANTHER" id="PTHR43757">
    <property type="entry name" value="AMINOMETHYLTRANSFERASE"/>
    <property type="match status" value="1"/>
</dbReference>
<dbReference type="InterPro" id="IPR006076">
    <property type="entry name" value="FAD-dep_OxRdtase"/>
</dbReference>
<sequence length="808" mass="87740">MRTHTRAVIIGGGVGGASIAYHLTLLGWDDIVLVERDQLTSGSTFHSAGLVGQLRSSVTLTKMMMYGAELYRHLSEETGHDVGWHEVGSLRLASTPERLEELRRQAGWAKTFGLPLDLISAQEALERFHGLFDPTDVLGAVWLPTDGWLNPSDLTMALAAGARNRGAEIATMTRVLSIGVAEVDGRKRVTHVETDKGRITCQVVVNAGGMYAHEIGRMAGVNVPLVPMAHQYAITRPKITIPSDLPTMRDPDRLVYFREEVGGMIMGGYERNPDPWCLDGNIPPTFNNTLLTPDWDRFLPLTEAAQTLVPCLEDAEVHQLINGPEAFTPDGEFILGESDVAGFFVAAGFCAHGIAGAGGNGKVMAEWIVGGEPPMDLWKMDIRRFGNQYRSRSFSLARTHEVYSTYYDIVYPHHERQAGRPLRVPPAYARHVALDAAFGEKSGWERVNWYRSNEDPRHDDLRPRGWAGQHWSTAIVTEHLATRNAAGLFDESSFAKIEVSGTGAAAFLQHMCTNNIDKRPGSIVYTQMLNSSGGIECDFTVTRLEKDRFLIVTGTAFGRHDLSWISSHAPTDGSVTIRDVTASMACLGMWGPKARDILASVCTDDLSFPYMQARFVTVGDVPCWALRVTYVGETGWEFYPTAEFGLRLWDTLMSAGAPHGLVPGGYRAIDAMRLEKGYRAWGSDITGETDPYSSGLGFAVRADKRFLGSEALPAAEGGPQRLCCLVLADSHSVALGNEPVALANGDIVGRVSSGGSGYSLGVSIAYAWLPAAVAVPGTAVAVEVFGVSVPAEVRADPLYDPSGARLRG</sequence>
<dbReference type="SUPFAM" id="SSF54373">
    <property type="entry name" value="FAD-linked reductases, C-terminal domain"/>
    <property type="match status" value="1"/>
</dbReference>
<dbReference type="Gene3D" id="3.30.9.10">
    <property type="entry name" value="D-Amino Acid Oxidase, subunit A, domain 2"/>
    <property type="match status" value="1"/>
</dbReference>
<dbReference type="Pfam" id="PF16350">
    <property type="entry name" value="FAO_M"/>
    <property type="match status" value="1"/>
</dbReference>
<dbReference type="InterPro" id="IPR013977">
    <property type="entry name" value="GcvT_C"/>
</dbReference>
<reference evidence="6" key="1">
    <citation type="submission" date="2020-05" db="EMBL/GenBank/DDBJ databases">
        <authorList>
            <person name="Chiriac C."/>
            <person name="Salcher M."/>
            <person name="Ghai R."/>
            <person name="Kavagutti S V."/>
        </authorList>
    </citation>
    <scope>NUCLEOTIDE SEQUENCE</scope>
</reference>
<dbReference type="EMBL" id="CAFBLP010000030">
    <property type="protein sequence ID" value="CAB4879521.1"/>
    <property type="molecule type" value="Genomic_DNA"/>
</dbReference>
<evidence type="ECO:0000259" key="5">
    <source>
        <dbReference type="Pfam" id="PF16350"/>
    </source>
</evidence>
<feature type="domain" description="GCVT N-terminal" evidence="3">
    <location>
        <begin position="428"/>
        <end position="704"/>
    </location>
</feature>
<feature type="domain" description="FAD dependent oxidoreductase central" evidence="5">
    <location>
        <begin position="371"/>
        <end position="424"/>
    </location>
</feature>
<gene>
    <name evidence="6" type="ORF">UFOPK3376_01364</name>
</gene>
<evidence type="ECO:0000256" key="1">
    <source>
        <dbReference type="ARBA" id="ARBA00008609"/>
    </source>
</evidence>
<feature type="domain" description="Aminomethyltransferase C-terminal" evidence="4">
    <location>
        <begin position="721"/>
        <end position="800"/>
    </location>
</feature>
<dbReference type="InterPro" id="IPR006222">
    <property type="entry name" value="GCVT_N"/>
</dbReference>
<dbReference type="Gene3D" id="3.30.70.1400">
    <property type="entry name" value="Aminomethyltransferase beta-barrel domains"/>
    <property type="match status" value="1"/>
</dbReference>
<dbReference type="Pfam" id="PF01266">
    <property type="entry name" value="DAO"/>
    <property type="match status" value="1"/>
</dbReference>
<dbReference type="SUPFAM" id="SSF103025">
    <property type="entry name" value="Folate-binding domain"/>
    <property type="match status" value="1"/>
</dbReference>
<dbReference type="Gene3D" id="2.40.30.110">
    <property type="entry name" value="Aminomethyltransferase beta-barrel domains"/>
    <property type="match status" value="1"/>
</dbReference>
<dbReference type="InterPro" id="IPR032503">
    <property type="entry name" value="FAO_M"/>
</dbReference>
<dbReference type="InterPro" id="IPR036188">
    <property type="entry name" value="FAD/NAD-bd_sf"/>
</dbReference>
<evidence type="ECO:0000259" key="2">
    <source>
        <dbReference type="Pfam" id="PF01266"/>
    </source>
</evidence>
<name>A0A6J7EAS1_9ZZZZ</name>
<dbReference type="AlphaFoldDB" id="A0A6J7EAS1"/>
<organism evidence="6">
    <name type="scientific">freshwater metagenome</name>
    <dbReference type="NCBI Taxonomy" id="449393"/>
    <lineage>
        <taxon>unclassified sequences</taxon>
        <taxon>metagenomes</taxon>
        <taxon>ecological metagenomes</taxon>
    </lineage>
</organism>
<dbReference type="GO" id="GO:0005739">
    <property type="term" value="C:mitochondrion"/>
    <property type="evidence" value="ECO:0007669"/>
    <property type="project" value="TreeGrafter"/>
</dbReference>
<evidence type="ECO:0000313" key="6">
    <source>
        <dbReference type="EMBL" id="CAB4879521.1"/>
    </source>
</evidence>
<dbReference type="Pfam" id="PF01571">
    <property type="entry name" value="GCV_T"/>
    <property type="match status" value="1"/>
</dbReference>
<evidence type="ECO:0000259" key="3">
    <source>
        <dbReference type="Pfam" id="PF01571"/>
    </source>
</evidence>
<dbReference type="InterPro" id="IPR028896">
    <property type="entry name" value="GcvT/YgfZ/DmdA"/>
</dbReference>
<dbReference type="SUPFAM" id="SSF51905">
    <property type="entry name" value="FAD/NAD(P)-binding domain"/>
    <property type="match status" value="1"/>
</dbReference>
<comment type="similarity">
    <text evidence="1">Belongs to the GcvT family.</text>
</comment>
<dbReference type="Gene3D" id="3.30.1360.120">
    <property type="entry name" value="Probable tRNA modification gtpase trme, domain 1"/>
    <property type="match status" value="1"/>
</dbReference>
<dbReference type="InterPro" id="IPR027266">
    <property type="entry name" value="TrmE/GcvT-like"/>
</dbReference>